<dbReference type="InterPro" id="IPR027417">
    <property type="entry name" value="P-loop_NTPase"/>
</dbReference>
<dbReference type="PROSITE" id="PS51194">
    <property type="entry name" value="HELICASE_CTER"/>
    <property type="match status" value="1"/>
</dbReference>
<dbReference type="GO" id="GO:0016787">
    <property type="term" value="F:hydrolase activity"/>
    <property type="evidence" value="ECO:0007669"/>
    <property type="project" value="UniProtKB-KW"/>
</dbReference>
<dbReference type="PROSITE" id="PS51192">
    <property type="entry name" value="HELICASE_ATP_BIND_1"/>
    <property type="match status" value="1"/>
</dbReference>
<dbReference type="GO" id="GO:0003724">
    <property type="term" value="F:RNA helicase activity"/>
    <property type="evidence" value="ECO:0007669"/>
    <property type="project" value="UniProtKB-EC"/>
</dbReference>
<dbReference type="EMBL" id="MTKT01000666">
    <property type="protein sequence ID" value="OWM89617.1"/>
    <property type="molecule type" value="Genomic_DNA"/>
</dbReference>
<reference evidence="12" key="2">
    <citation type="submission" date="2017-06" db="EMBL/GenBank/DDBJ databases">
        <title>The pomegranate genome and the genomics of punicalagin biosynthesis.</title>
        <authorList>
            <person name="Xu C."/>
        </authorList>
    </citation>
    <scope>NUCLEOTIDE SEQUENCE [LARGE SCALE GENOMIC DNA]</scope>
    <source>
        <tissue evidence="12">Fresh leaf</tissue>
    </source>
</reference>
<dbReference type="InterPro" id="IPR044742">
    <property type="entry name" value="DEAD/DEAH_RhlB"/>
</dbReference>
<dbReference type="CDD" id="cd00268">
    <property type="entry name" value="DEADc"/>
    <property type="match status" value="1"/>
</dbReference>
<name>A0A218XX39_PUNGR</name>
<dbReference type="Proteomes" id="UP000515151">
    <property type="component" value="Chromosome 3"/>
</dbReference>
<evidence type="ECO:0000313" key="15">
    <source>
        <dbReference type="RefSeq" id="XP_031386234.1"/>
    </source>
</evidence>
<sequence>MLLARSTSVLHFCKLSSSPPEQLSRFRSSCPSLLRSRPSSSRCALSFWLIKPPRDCSSRSFAAAAVSGRDGSETFLAEEGVSWSSLGVSDKLARALGSVGIDRPSLVQAAAVPSVLSGKDVVVAAETGSGKTHSYLVPLIDRLCATSCDPARTDGEPSASSSKRVSLVLCPNIMLCEQVVRMANDLCGDDGEPLLRVAAVCGRQGWPVNEPDMIVSTPAAFLNNIDPKKYRRMDFIREVKYVVFDEADMLLCGSFQNQVIRLINMLRFDEKLLSRSKSYDHKQPTELSADSELAFDEEDGEGARADIASDEDDDEEEEEEEDNDSMADDALETEQRNDDGPVKRRRGWRRVRKEYERSKQYIFVAATLPTNGKKTAGAVLKKMFPDAKWVSGNYLHYHNPRLEHRWVEVNVETQVDALIEAISKGLKSTSMDQNSSLSRTMAFANTVDAVEAVANILERAGIECYRYHKDSSLEERTETIVNFREKGGILVCTDAASRGLDIPNISHVIQADFATSAVDFLHRVGRTARAGQFGVITSLYTESSRDLVNAILEAGRLGQPLETAFSRKRGFRNRLKKKGRTRSGPSHAEMMTA</sequence>
<evidence type="ECO:0000313" key="14">
    <source>
        <dbReference type="Proteomes" id="UP000515151"/>
    </source>
</evidence>
<dbReference type="SMART" id="SM00487">
    <property type="entry name" value="DEXDc"/>
    <property type="match status" value="1"/>
</dbReference>
<reference evidence="14" key="3">
    <citation type="journal article" date="2020" name="Plant Biotechnol. J.">
        <title>The pomegranate (Punica granatum L.) draft genome dissects genetic divergence between soft- and hard-seeded cultivars.</title>
        <authorList>
            <person name="Luo X."/>
            <person name="Li H."/>
            <person name="Wu Z."/>
            <person name="Yao W."/>
            <person name="Zhao P."/>
            <person name="Cao D."/>
            <person name="Yu H."/>
            <person name="Li K."/>
            <person name="Poudel K."/>
            <person name="Zhao D."/>
            <person name="Zhang F."/>
            <person name="Xia X."/>
            <person name="Chen L."/>
            <person name="Wang Q."/>
            <person name="Jing D."/>
            <person name="Cao S."/>
        </authorList>
    </citation>
    <scope>NUCLEOTIDE SEQUENCE [LARGE SCALE GENOMIC DNA]</scope>
</reference>
<dbReference type="RefSeq" id="XP_031386234.1">
    <property type="nucleotide sequence ID" value="XM_031530374.1"/>
</dbReference>
<evidence type="ECO:0000259" key="11">
    <source>
        <dbReference type="PROSITE" id="PS51195"/>
    </source>
</evidence>
<evidence type="ECO:0000256" key="1">
    <source>
        <dbReference type="ARBA" id="ARBA00012552"/>
    </source>
</evidence>
<dbReference type="SMART" id="SM00490">
    <property type="entry name" value="HELICc"/>
    <property type="match status" value="1"/>
</dbReference>
<evidence type="ECO:0000256" key="2">
    <source>
        <dbReference type="ARBA" id="ARBA00022741"/>
    </source>
</evidence>
<feature type="domain" description="DEAD-box RNA helicase Q" evidence="11">
    <location>
        <begin position="81"/>
        <end position="109"/>
    </location>
</feature>
<dbReference type="GO" id="GO:0005524">
    <property type="term" value="F:ATP binding"/>
    <property type="evidence" value="ECO:0007669"/>
    <property type="project" value="UniProtKB-KW"/>
</dbReference>
<evidence type="ECO:0000259" key="10">
    <source>
        <dbReference type="PROSITE" id="PS51194"/>
    </source>
</evidence>
<dbReference type="InterPro" id="IPR001650">
    <property type="entry name" value="Helicase_C-like"/>
</dbReference>
<evidence type="ECO:0000256" key="7">
    <source>
        <dbReference type="PROSITE-ProRule" id="PRU00552"/>
    </source>
</evidence>
<dbReference type="CDD" id="cd18787">
    <property type="entry name" value="SF2_C_DEAD"/>
    <property type="match status" value="1"/>
</dbReference>
<dbReference type="PANTHER" id="PTHR47958">
    <property type="entry name" value="ATP-DEPENDENT RNA HELICASE DBP3"/>
    <property type="match status" value="1"/>
</dbReference>
<feature type="short sequence motif" description="Q motif" evidence="7">
    <location>
        <begin position="81"/>
        <end position="109"/>
    </location>
</feature>
<reference evidence="13" key="1">
    <citation type="journal article" date="2017" name="Plant J.">
        <title>The pomegranate (Punica granatum L.) genome and the genomics of punicalagin biosynthesis.</title>
        <authorList>
            <person name="Qin G."/>
            <person name="Xu C."/>
            <person name="Ming R."/>
            <person name="Tang H."/>
            <person name="Guyot R."/>
            <person name="Kramer E.M."/>
            <person name="Hu Y."/>
            <person name="Yi X."/>
            <person name="Qi Y."/>
            <person name="Xu X."/>
            <person name="Gao Z."/>
            <person name="Pan H."/>
            <person name="Jian J."/>
            <person name="Tian Y."/>
            <person name="Yue Z."/>
            <person name="Xu Y."/>
        </authorList>
    </citation>
    <scope>NUCLEOTIDE SEQUENCE [LARGE SCALE GENOMIC DNA]</scope>
    <source>
        <strain evidence="13">cv. Dabenzi</strain>
    </source>
</reference>
<evidence type="ECO:0000256" key="5">
    <source>
        <dbReference type="ARBA" id="ARBA00022840"/>
    </source>
</evidence>
<accession>A0A218XX39</accession>
<dbReference type="Pfam" id="PF00270">
    <property type="entry name" value="DEAD"/>
    <property type="match status" value="1"/>
</dbReference>
<keyword evidence="14" id="KW-1185">Reference proteome</keyword>
<dbReference type="OrthoDB" id="10256233at2759"/>
<dbReference type="SUPFAM" id="SSF52540">
    <property type="entry name" value="P-loop containing nucleoside triphosphate hydrolases"/>
    <property type="match status" value="1"/>
</dbReference>
<protein>
    <recommendedName>
        <fullName evidence="1">RNA helicase</fullName>
        <ecNumber evidence="1">3.6.4.13</ecNumber>
    </recommendedName>
</protein>
<dbReference type="GeneID" id="116199831"/>
<feature type="domain" description="Helicase C-terminal" evidence="10">
    <location>
        <begin position="414"/>
        <end position="579"/>
    </location>
</feature>
<organism evidence="12 13">
    <name type="scientific">Punica granatum</name>
    <name type="common">Pomegranate</name>
    <dbReference type="NCBI Taxonomy" id="22663"/>
    <lineage>
        <taxon>Eukaryota</taxon>
        <taxon>Viridiplantae</taxon>
        <taxon>Streptophyta</taxon>
        <taxon>Embryophyta</taxon>
        <taxon>Tracheophyta</taxon>
        <taxon>Spermatophyta</taxon>
        <taxon>Magnoliopsida</taxon>
        <taxon>eudicotyledons</taxon>
        <taxon>Gunneridae</taxon>
        <taxon>Pentapetalae</taxon>
        <taxon>rosids</taxon>
        <taxon>malvids</taxon>
        <taxon>Myrtales</taxon>
        <taxon>Lythraceae</taxon>
        <taxon>Punica</taxon>
    </lineage>
</organism>
<keyword evidence="2" id="KW-0547">Nucleotide-binding</keyword>
<evidence type="ECO:0000259" key="9">
    <source>
        <dbReference type="PROSITE" id="PS51192"/>
    </source>
</evidence>
<dbReference type="Proteomes" id="UP000197138">
    <property type="component" value="Unassembled WGS sequence"/>
</dbReference>
<evidence type="ECO:0000256" key="6">
    <source>
        <dbReference type="ARBA" id="ARBA00022884"/>
    </source>
</evidence>
<dbReference type="Gene3D" id="3.40.50.300">
    <property type="entry name" value="P-loop containing nucleotide triphosphate hydrolases"/>
    <property type="match status" value="2"/>
</dbReference>
<dbReference type="InterPro" id="IPR014014">
    <property type="entry name" value="RNA_helicase_DEAD_Q_motif"/>
</dbReference>
<gene>
    <name evidence="15" type="primary">LOC116199831</name>
    <name evidence="12" type="ORF">CDL15_Pgr024365</name>
</gene>
<keyword evidence="4 15" id="KW-0347">Helicase</keyword>
<proteinExistence type="predicted"/>
<dbReference type="InterPro" id="IPR014001">
    <property type="entry name" value="Helicase_ATP-bd"/>
</dbReference>
<dbReference type="PROSITE" id="PS51195">
    <property type="entry name" value="Q_MOTIF"/>
    <property type="match status" value="1"/>
</dbReference>
<reference evidence="15" key="4">
    <citation type="submission" date="2025-04" db="UniProtKB">
        <authorList>
            <consortium name="RefSeq"/>
        </authorList>
    </citation>
    <scope>IDENTIFICATION</scope>
    <source>
        <tissue evidence="15">Leaf</tissue>
    </source>
</reference>
<feature type="compositionally biased region" description="Acidic residues" evidence="8">
    <location>
        <begin position="308"/>
        <end position="332"/>
    </location>
</feature>
<keyword evidence="5" id="KW-0067">ATP-binding</keyword>
<dbReference type="GO" id="GO:0003723">
    <property type="term" value="F:RNA binding"/>
    <property type="evidence" value="ECO:0007669"/>
    <property type="project" value="UniProtKB-KW"/>
</dbReference>
<keyword evidence="6" id="KW-0694">RNA-binding</keyword>
<feature type="region of interest" description="Disordered" evidence="8">
    <location>
        <begin position="279"/>
        <end position="345"/>
    </location>
</feature>
<feature type="domain" description="Helicase ATP-binding" evidence="9">
    <location>
        <begin position="112"/>
        <end position="386"/>
    </location>
</feature>
<feature type="compositionally biased region" description="Basic and acidic residues" evidence="8">
    <location>
        <begin position="333"/>
        <end position="342"/>
    </location>
</feature>
<evidence type="ECO:0000256" key="3">
    <source>
        <dbReference type="ARBA" id="ARBA00022801"/>
    </source>
</evidence>
<dbReference type="Pfam" id="PF00271">
    <property type="entry name" value="Helicase_C"/>
    <property type="match status" value="1"/>
</dbReference>
<evidence type="ECO:0000256" key="8">
    <source>
        <dbReference type="SAM" id="MobiDB-lite"/>
    </source>
</evidence>
<evidence type="ECO:0000313" key="12">
    <source>
        <dbReference type="EMBL" id="OWM89617.1"/>
    </source>
</evidence>
<keyword evidence="3" id="KW-0378">Hydrolase</keyword>
<evidence type="ECO:0000313" key="13">
    <source>
        <dbReference type="Proteomes" id="UP000197138"/>
    </source>
</evidence>
<evidence type="ECO:0000256" key="4">
    <source>
        <dbReference type="ARBA" id="ARBA00022806"/>
    </source>
</evidence>
<dbReference type="EC" id="3.6.4.13" evidence="1"/>
<dbReference type="AlphaFoldDB" id="A0A218XX39"/>
<dbReference type="InterPro" id="IPR011545">
    <property type="entry name" value="DEAD/DEAH_box_helicase_dom"/>
</dbReference>